<evidence type="ECO:0000313" key="3">
    <source>
        <dbReference type="Proteomes" id="UP000321523"/>
    </source>
</evidence>
<gene>
    <name evidence="2" type="ORF">SAE02_68730</name>
</gene>
<organism evidence="2 3">
    <name type="scientific">Skermanella aerolata</name>
    <dbReference type="NCBI Taxonomy" id="393310"/>
    <lineage>
        <taxon>Bacteria</taxon>
        <taxon>Pseudomonadati</taxon>
        <taxon>Pseudomonadota</taxon>
        <taxon>Alphaproteobacteria</taxon>
        <taxon>Rhodospirillales</taxon>
        <taxon>Azospirillaceae</taxon>
        <taxon>Skermanella</taxon>
    </lineage>
</organism>
<accession>A0A512E1Y2</accession>
<proteinExistence type="predicted"/>
<evidence type="ECO:0000256" key="1">
    <source>
        <dbReference type="SAM" id="MobiDB-lite"/>
    </source>
</evidence>
<dbReference type="EMBL" id="BJYZ01000048">
    <property type="protein sequence ID" value="GEO42725.1"/>
    <property type="molecule type" value="Genomic_DNA"/>
</dbReference>
<protein>
    <submittedName>
        <fullName evidence="2">Uncharacterized protein</fullName>
    </submittedName>
</protein>
<dbReference type="AlphaFoldDB" id="A0A512E1Y2"/>
<name>A0A512E1Y2_9PROT</name>
<feature type="region of interest" description="Disordered" evidence="1">
    <location>
        <begin position="39"/>
        <end position="65"/>
    </location>
</feature>
<keyword evidence="3" id="KW-1185">Reference proteome</keyword>
<reference evidence="2 3" key="1">
    <citation type="submission" date="2019-07" db="EMBL/GenBank/DDBJ databases">
        <title>Whole genome shotgun sequence of Skermanella aerolata NBRC 106429.</title>
        <authorList>
            <person name="Hosoyama A."/>
            <person name="Uohara A."/>
            <person name="Ohji S."/>
            <person name="Ichikawa N."/>
        </authorList>
    </citation>
    <scope>NUCLEOTIDE SEQUENCE [LARGE SCALE GENOMIC DNA]</scope>
    <source>
        <strain evidence="2 3">NBRC 106429</strain>
    </source>
</reference>
<dbReference type="Proteomes" id="UP000321523">
    <property type="component" value="Unassembled WGS sequence"/>
</dbReference>
<comment type="caution">
    <text evidence="2">The sequence shown here is derived from an EMBL/GenBank/DDBJ whole genome shotgun (WGS) entry which is preliminary data.</text>
</comment>
<evidence type="ECO:0000313" key="2">
    <source>
        <dbReference type="EMBL" id="GEO42725.1"/>
    </source>
</evidence>
<sequence>MRPLNFGKLLEKLDEWPKIRPNADQAGSADPVSDELEIRDENGKTNNPAALTATAYAERSENRVR</sequence>